<accession>A0A6J5F7K3</accession>
<keyword evidence="5 8" id="KW-1133">Transmembrane helix</keyword>
<feature type="transmembrane region" description="Helical" evidence="8">
    <location>
        <begin position="187"/>
        <end position="211"/>
    </location>
</feature>
<comment type="subcellular location">
    <subcellularLocation>
        <location evidence="1">Cell membrane</location>
        <topology evidence="1">Multi-pass membrane protein</topology>
    </subcellularLocation>
</comment>
<dbReference type="Gene3D" id="3.40.1690.10">
    <property type="entry name" value="secretion proteins EscU"/>
    <property type="match status" value="1"/>
</dbReference>
<evidence type="ECO:0000256" key="3">
    <source>
        <dbReference type="ARBA" id="ARBA00022475"/>
    </source>
</evidence>
<dbReference type="Proteomes" id="UP000494363">
    <property type="component" value="Unassembled WGS sequence"/>
</dbReference>
<dbReference type="NCBIfam" id="TIGR01404">
    <property type="entry name" value="FlhB_rel_III"/>
    <property type="match status" value="1"/>
</dbReference>
<dbReference type="InterPro" id="IPR006135">
    <property type="entry name" value="T3SS_substrate_exporter"/>
</dbReference>
<gene>
    <name evidence="9" type="primary">flhB_2</name>
    <name evidence="9" type="ORF">LMG29542_07334</name>
</gene>
<proteinExistence type="inferred from homology"/>
<evidence type="ECO:0000256" key="8">
    <source>
        <dbReference type="SAM" id="Phobius"/>
    </source>
</evidence>
<reference evidence="9 10" key="1">
    <citation type="submission" date="2020-04" db="EMBL/GenBank/DDBJ databases">
        <authorList>
            <person name="De Canck E."/>
        </authorList>
    </citation>
    <scope>NUCLEOTIDE SEQUENCE [LARGE SCALE GENOMIC DNA]</scope>
    <source>
        <strain evidence="9 10">LMG 29542</strain>
    </source>
</reference>
<name>A0A6J5F7K3_9BURK</name>
<keyword evidence="4 8" id="KW-0812">Transmembrane</keyword>
<keyword evidence="9" id="KW-0969">Cilium</keyword>
<evidence type="ECO:0000256" key="6">
    <source>
        <dbReference type="ARBA" id="ARBA00023136"/>
    </source>
</evidence>
<keyword evidence="3" id="KW-1003">Cell membrane</keyword>
<dbReference type="GO" id="GO:0005886">
    <property type="term" value="C:plasma membrane"/>
    <property type="evidence" value="ECO:0007669"/>
    <property type="project" value="UniProtKB-SubCell"/>
</dbReference>
<dbReference type="PANTHER" id="PTHR30531:SF12">
    <property type="entry name" value="FLAGELLAR BIOSYNTHETIC PROTEIN FLHB"/>
    <property type="match status" value="1"/>
</dbReference>
<protein>
    <submittedName>
        <fullName evidence="9">Flagellar biosynthetic protein FlhB</fullName>
    </submittedName>
</protein>
<dbReference type="InterPro" id="IPR029025">
    <property type="entry name" value="T3SS_substrate_exporter_C"/>
</dbReference>
<dbReference type="PRINTS" id="PR00950">
    <property type="entry name" value="TYPE3IMSPROT"/>
</dbReference>
<keyword evidence="6 8" id="KW-0472">Membrane</keyword>
<evidence type="ECO:0000256" key="1">
    <source>
        <dbReference type="ARBA" id="ARBA00004651"/>
    </source>
</evidence>
<dbReference type="EMBL" id="CADIKH010000080">
    <property type="protein sequence ID" value="CAB3773592.1"/>
    <property type="molecule type" value="Genomic_DNA"/>
</dbReference>
<feature type="transmembrane region" description="Helical" evidence="8">
    <location>
        <begin position="79"/>
        <end position="104"/>
    </location>
</feature>
<evidence type="ECO:0000313" key="10">
    <source>
        <dbReference type="Proteomes" id="UP000494363"/>
    </source>
</evidence>
<keyword evidence="9" id="KW-0966">Cell projection</keyword>
<dbReference type="Pfam" id="PF01312">
    <property type="entry name" value="Bac_export_2"/>
    <property type="match status" value="1"/>
</dbReference>
<evidence type="ECO:0000313" key="9">
    <source>
        <dbReference type="EMBL" id="CAB3773592.1"/>
    </source>
</evidence>
<keyword evidence="9" id="KW-0282">Flagellum</keyword>
<feature type="transmembrane region" description="Helical" evidence="8">
    <location>
        <begin position="145"/>
        <end position="167"/>
    </location>
</feature>
<evidence type="ECO:0000256" key="4">
    <source>
        <dbReference type="ARBA" id="ARBA00022692"/>
    </source>
</evidence>
<dbReference type="GO" id="GO:0009306">
    <property type="term" value="P:protein secretion"/>
    <property type="evidence" value="ECO:0007669"/>
    <property type="project" value="InterPro"/>
</dbReference>
<sequence length="351" mass="37703">MSDEKTESPTEKKLKDARKDGKVPKSADLAAAASLLGGSAALSFAGGPLGDHFRQLLTIGLDVAHAASPDLNLTETLKAIALEASVILLPILIAALLLPLAALAMQTGLQISFKPLELNGNAVNPAAGIKRLFSLRSLLELAKTMIKAVVLGAILYKVVLLLVPATASVAYQPIDDVIEVSWRGLCRFVMVAGLVYLVLGAADFGIQLWLFMREQRMSKDEVKREYKESEGDPDIKGKRKQIARENVESAPAKHVTQAQAVVVNPTHYAVAIRYVPEEHGLPRVIAKGVDADAFEIREAARAAGIPIIPHAPLARALYRVPLEQAIPEMLFEAVAEILAWVAQLGAQPSTQ</sequence>
<evidence type="ECO:0000256" key="5">
    <source>
        <dbReference type="ARBA" id="ARBA00022989"/>
    </source>
</evidence>
<evidence type="ECO:0000256" key="2">
    <source>
        <dbReference type="ARBA" id="ARBA00010690"/>
    </source>
</evidence>
<organism evidence="9 10">
    <name type="scientific">Paraburkholderia humisilvae</name>
    <dbReference type="NCBI Taxonomy" id="627669"/>
    <lineage>
        <taxon>Bacteria</taxon>
        <taxon>Pseudomonadati</taxon>
        <taxon>Pseudomonadota</taxon>
        <taxon>Betaproteobacteria</taxon>
        <taxon>Burkholderiales</taxon>
        <taxon>Burkholderiaceae</taxon>
        <taxon>Paraburkholderia</taxon>
    </lineage>
</organism>
<keyword evidence="10" id="KW-1185">Reference proteome</keyword>
<dbReference type="AlphaFoldDB" id="A0A6J5F7K3"/>
<dbReference type="SUPFAM" id="SSF160544">
    <property type="entry name" value="EscU C-terminal domain-like"/>
    <property type="match status" value="1"/>
</dbReference>
<evidence type="ECO:0000256" key="7">
    <source>
        <dbReference type="SAM" id="MobiDB-lite"/>
    </source>
</evidence>
<dbReference type="InterPro" id="IPR006307">
    <property type="entry name" value="BsaZ-like"/>
</dbReference>
<dbReference type="RefSeq" id="WP_175232637.1">
    <property type="nucleotide sequence ID" value="NZ_CADIKH010000080.1"/>
</dbReference>
<feature type="region of interest" description="Disordered" evidence="7">
    <location>
        <begin position="1"/>
        <end position="23"/>
    </location>
</feature>
<dbReference type="PANTHER" id="PTHR30531">
    <property type="entry name" value="FLAGELLAR BIOSYNTHETIC PROTEIN FLHB"/>
    <property type="match status" value="1"/>
</dbReference>
<comment type="similarity">
    <text evidence="2">Belongs to the type III secretion exporter family.</text>
</comment>